<dbReference type="InterPro" id="IPR036063">
    <property type="entry name" value="Smr_dom_sf"/>
</dbReference>
<dbReference type="InterPro" id="IPR002625">
    <property type="entry name" value="Smr_dom"/>
</dbReference>
<proteinExistence type="predicted"/>
<name>A0A4P6MT53_9BACT</name>
<gene>
    <name evidence="2" type="ORF">EG856_00955</name>
</gene>
<dbReference type="SMART" id="SM00463">
    <property type="entry name" value="SMR"/>
    <property type="match status" value="1"/>
</dbReference>
<accession>A0A4P6MT53</accession>
<keyword evidence="3" id="KW-1185">Reference proteome</keyword>
<dbReference type="Proteomes" id="UP000289326">
    <property type="component" value="Chromosome"/>
</dbReference>
<dbReference type="KEGG" id="mphi:EG856_00955"/>
<sequence>MFCIDLHGYDVNQAISKLEIALFEAQEQGYDMLEIITGNGMGVLKVVVEEYLREGNYEWEIERQGVYLVYLQN</sequence>
<protein>
    <submittedName>
        <fullName evidence="2">DNA mismatch repair protein MutS</fullName>
    </submittedName>
</protein>
<evidence type="ECO:0000259" key="1">
    <source>
        <dbReference type="PROSITE" id="PS50828"/>
    </source>
</evidence>
<dbReference type="Gene3D" id="3.30.1370.110">
    <property type="match status" value="1"/>
</dbReference>
<reference evidence="2 3" key="1">
    <citation type="submission" date="2019-01" db="EMBL/GenBank/DDBJ databases">
        <title>Complete sequence and annotation of the Mycoplasma phocirhinis strain 852T genome.</title>
        <authorList>
            <person name="Frasca S.Jr."/>
            <person name="Kutish G.F."/>
            <person name="Castellanos Gell J."/>
            <person name="Michaels D.L."/>
            <person name="Brown D.R."/>
        </authorList>
    </citation>
    <scope>NUCLEOTIDE SEQUENCE [LARGE SCALE GENOMIC DNA]</scope>
    <source>
        <strain evidence="2 3">852</strain>
    </source>
</reference>
<dbReference type="PROSITE" id="PS50828">
    <property type="entry name" value="SMR"/>
    <property type="match status" value="1"/>
</dbReference>
<dbReference type="EMBL" id="CP034841">
    <property type="protein sequence ID" value="QBF34497.1"/>
    <property type="molecule type" value="Genomic_DNA"/>
</dbReference>
<dbReference type="SUPFAM" id="SSF160443">
    <property type="entry name" value="SMR domain-like"/>
    <property type="match status" value="1"/>
</dbReference>
<feature type="domain" description="Smr" evidence="1">
    <location>
        <begin position="4"/>
        <end position="72"/>
    </location>
</feature>
<dbReference type="Pfam" id="PF01713">
    <property type="entry name" value="Smr"/>
    <property type="match status" value="1"/>
</dbReference>
<evidence type="ECO:0000313" key="3">
    <source>
        <dbReference type="Proteomes" id="UP000289326"/>
    </source>
</evidence>
<dbReference type="AlphaFoldDB" id="A0A4P6MT53"/>
<organism evidence="2 3">
    <name type="scientific">Mycoplasmopsis phocirhinis</name>
    <dbReference type="NCBI Taxonomy" id="142650"/>
    <lineage>
        <taxon>Bacteria</taxon>
        <taxon>Bacillati</taxon>
        <taxon>Mycoplasmatota</taxon>
        <taxon>Mycoplasmoidales</taxon>
        <taxon>Metamycoplasmataceae</taxon>
        <taxon>Mycoplasmopsis</taxon>
    </lineage>
</organism>
<dbReference type="RefSeq" id="WP_130429275.1">
    <property type="nucleotide sequence ID" value="NZ_CP034841.1"/>
</dbReference>
<dbReference type="OrthoDB" id="398861at2"/>
<evidence type="ECO:0000313" key="2">
    <source>
        <dbReference type="EMBL" id="QBF34497.1"/>
    </source>
</evidence>